<feature type="compositionally biased region" description="Polar residues" evidence="1">
    <location>
        <begin position="1"/>
        <end position="14"/>
    </location>
</feature>
<gene>
    <name evidence="2" type="ORF">Hamer_G027619</name>
</gene>
<feature type="compositionally biased region" description="Polar residues" evidence="1">
    <location>
        <begin position="149"/>
        <end position="172"/>
    </location>
</feature>
<dbReference type="Proteomes" id="UP000747542">
    <property type="component" value="Unassembled WGS sequence"/>
</dbReference>
<reference evidence="2" key="1">
    <citation type="journal article" date="2021" name="Sci. Adv.">
        <title>The American lobster genome reveals insights on longevity, neural, and immune adaptations.</title>
        <authorList>
            <person name="Polinski J.M."/>
            <person name="Zimin A.V."/>
            <person name="Clark K.F."/>
            <person name="Kohn A.B."/>
            <person name="Sadowski N."/>
            <person name="Timp W."/>
            <person name="Ptitsyn A."/>
            <person name="Khanna P."/>
            <person name="Romanova D.Y."/>
            <person name="Williams P."/>
            <person name="Greenwood S.J."/>
            <person name="Moroz L.L."/>
            <person name="Walt D.R."/>
            <person name="Bodnar A.G."/>
        </authorList>
    </citation>
    <scope>NUCLEOTIDE SEQUENCE</scope>
    <source>
        <strain evidence="2">GMGI-L3</strain>
    </source>
</reference>
<feature type="non-terminal residue" evidence="2">
    <location>
        <position position="1"/>
    </location>
</feature>
<evidence type="ECO:0000313" key="2">
    <source>
        <dbReference type="EMBL" id="KAG7153585.1"/>
    </source>
</evidence>
<feature type="region of interest" description="Disordered" evidence="1">
    <location>
        <begin position="99"/>
        <end position="121"/>
    </location>
</feature>
<feature type="region of interest" description="Disordered" evidence="1">
    <location>
        <begin position="1"/>
        <end position="65"/>
    </location>
</feature>
<protein>
    <submittedName>
        <fullName evidence="2">Uncharacterized protein</fullName>
    </submittedName>
</protein>
<proteinExistence type="predicted"/>
<accession>A0A8J5J7P9</accession>
<dbReference type="EMBL" id="JAHLQT010046438">
    <property type="protein sequence ID" value="KAG7153585.1"/>
    <property type="molecule type" value="Genomic_DNA"/>
</dbReference>
<evidence type="ECO:0000256" key="1">
    <source>
        <dbReference type="SAM" id="MobiDB-lite"/>
    </source>
</evidence>
<organism evidence="2 3">
    <name type="scientific">Homarus americanus</name>
    <name type="common">American lobster</name>
    <dbReference type="NCBI Taxonomy" id="6706"/>
    <lineage>
        <taxon>Eukaryota</taxon>
        <taxon>Metazoa</taxon>
        <taxon>Ecdysozoa</taxon>
        <taxon>Arthropoda</taxon>
        <taxon>Crustacea</taxon>
        <taxon>Multicrustacea</taxon>
        <taxon>Malacostraca</taxon>
        <taxon>Eumalacostraca</taxon>
        <taxon>Eucarida</taxon>
        <taxon>Decapoda</taxon>
        <taxon>Pleocyemata</taxon>
        <taxon>Astacidea</taxon>
        <taxon>Nephropoidea</taxon>
        <taxon>Nephropidae</taxon>
        <taxon>Homarus</taxon>
    </lineage>
</organism>
<dbReference type="AlphaFoldDB" id="A0A8J5J7P9"/>
<evidence type="ECO:0000313" key="3">
    <source>
        <dbReference type="Proteomes" id="UP000747542"/>
    </source>
</evidence>
<feature type="region of interest" description="Disordered" evidence="1">
    <location>
        <begin position="138"/>
        <end position="172"/>
    </location>
</feature>
<feature type="compositionally biased region" description="Polar residues" evidence="1">
    <location>
        <begin position="42"/>
        <end position="57"/>
    </location>
</feature>
<sequence>MAQLQKQVIQTEPNNGPVVTYSEALKSVKKPQTKPKELPRETSPQVARSQVARSQVVTKHRKPCHPWEAEDRPEGWTGLWWWNAPMPKHLWALLNTKKQTEDRAGKAKPKPVNPLPPVKNNETPDEWLARWWRNDNMPTRRARPRETRSQVARSQVARSQVARSQVARSQVARSQVARSQVVTKHPKPCHPWEAEDRPEGWTGLWWWNAPMPKHLWALLPTEAR</sequence>
<comment type="caution">
    <text evidence="2">The sequence shown here is derived from an EMBL/GenBank/DDBJ whole genome shotgun (WGS) entry which is preliminary data.</text>
</comment>
<keyword evidence="3" id="KW-1185">Reference proteome</keyword>
<name>A0A8J5J7P9_HOMAM</name>